<dbReference type="EC" id="4.1.3.27" evidence="2"/>
<reference evidence="6" key="1">
    <citation type="submission" date="2022-10" db="EMBL/GenBank/DDBJ databases">
        <authorList>
            <person name="Chen Y."/>
            <person name="Dougan E. K."/>
            <person name="Chan C."/>
            <person name="Rhodes N."/>
            <person name="Thang M."/>
        </authorList>
    </citation>
    <scope>NUCLEOTIDE SEQUENCE</scope>
</reference>
<comment type="pathway">
    <text evidence="1">Amino-acid biosynthesis; L-tryptophan biosynthesis; L-tryptophan from chorismate: step 1/5.</text>
</comment>
<dbReference type="Proteomes" id="UP001152797">
    <property type="component" value="Unassembled WGS sequence"/>
</dbReference>
<name>A0A9P1FUX0_9DINO</name>
<comment type="caution">
    <text evidence="6">The sequence shown here is derived from an EMBL/GenBank/DDBJ whole genome shotgun (WGS) entry which is preliminary data.</text>
</comment>
<feature type="domain" description="Glutamine amidotransferase" evidence="5">
    <location>
        <begin position="106"/>
        <end position="296"/>
    </location>
</feature>
<protein>
    <recommendedName>
        <fullName evidence="2">anthranilate synthase</fullName>
        <ecNumber evidence="2">4.1.3.27</ecNumber>
    </recommendedName>
</protein>
<dbReference type="PRINTS" id="PR00096">
    <property type="entry name" value="GATASE"/>
</dbReference>
<dbReference type="PRINTS" id="PR00099">
    <property type="entry name" value="CPSGATASE"/>
</dbReference>
<dbReference type="EMBL" id="CAMXCT030001148">
    <property type="protein sequence ID" value="CAL4774574.1"/>
    <property type="molecule type" value="Genomic_DNA"/>
</dbReference>
<dbReference type="AlphaFoldDB" id="A0A9P1FUX0"/>
<dbReference type="SUPFAM" id="SSF52317">
    <property type="entry name" value="Class I glutamine amidotransferase-like"/>
    <property type="match status" value="1"/>
</dbReference>
<dbReference type="InterPro" id="IPR050472">
    <property type="entry name" value="Anth_synth/Amidotransfase"/>
</dbReference>
<keyword evidence="4 7" id="KW-0315">Glutamine amidotransferase</keyword>
<gene>
    <name evidence="6" type="ORF">C1SCF055_LOCUS14550</name>
</gene>
<evidence type="ECO:0000259" key="5">
    <source>
        <dbReference type="Pfam" id="PF00117"/>
    </source>
</evidence>
<dbReference type="EMBL" id="CAMXCT020001148">
    <property type="protein sequence ID" value="CAL1140637.1"/>
    <property type="molecule type" value="Genomic_DNA"/>
</dbReference>
<dbReference type="Pfam" id="PF00117">
    <property type="entry name" value="GATase"/>
    <property type="match status" value="1"/>
</dbReference>
<reference evidence="7 8" key="2">
    <citation type="submission" date="2024-05" db="EMBL/GenBank/DDBJ databases">
        <authorList>
            <person name="Chen Y."/>
            <person name="Shah S."/>
            <person name="Dougan E. K."/>
            <person name="Thang M."/>
            <person name="Chan C."/>
        </authorList>
    </citation>
    <scope>NUCLEOTIDE SEQUENCE [LARGE SCALE GENOMIC DNA]</scope>
</reference>
<dbReference type="InterPro" id="IPR017926">
    <property type="entry name" value="GATASE"/>
</dbReference>
<evidence type="ECO:0000313" key="8">
    <source>
        <dbReference type="Proteomes" id="UP001152797"/>
    </source>
</evidence>
<proteinExistence type="predicted"/>
<keyword evidence="8" id="KW-1185">Reference proteome</keyword>
<dbReference type="EMBL" id="CAMXCT010001148">
    <property type="protein sequence ID" value="CAI3987262.1"/>
    <property type="molecule type" value="Genomic_DNA"/>
</dbReference>
<dbReference type="InterPro" id="IPR029062">
    <property type="entry name" value="Class_I_gatase-like"/>
</dbReference>
<dbReference type="PROSITE" id="PS51273">
    <property type="entry name" value="GATASE_TYPE_1"/>
    <property type="match status" value="1"/>
</dbReference>
<sequence length="303" mass="33585">MTTRGQWWIYCISPYCIHYYCSKFPDQGASLLAPIPIPQFQEWIDLDLWQAAFRPDIPGDQHVPPRLGGLLKAFEAQRLEGRQPVRGTWTLWPAWTPAADKTRVVFIDNLDSFSLNVANALTKLGAEVLMVPGRGPTSPSVEEVLKVRPSHLVLGPGPGRPEMSPLTMAFAKMALRGLPQMPPLLGLCLGHQALGVAEGWRLSKSALGPCHGVTEEIWHHHSGLFSQLDNPARMMRYNSLVLEPPTGTSKLQVCAWDASRKLPMAIEGRDGQVYGVQFHPESAGSYQGDQILRAFLSLRRSSF</sequence>
<evidence type="ECO:0000313" key="7">
    <source>
        <dbReference type="EMBL" id="CAL4774574.1"/>
    </source>
</evidence>
<organism evidence="6">
    <name type="scientific">Cladocopium goreaui</name>
    <dbReference type="NCBI Taxonomy" id="2562237"/>
    <lineage>
        <taxon>Eukaryota</taxon>
        <taxon>Sar</taxon>
        <taxon>Alveolata</taxon>
        <taxon>Dinophyceae</taxon>
        <taxon>Suessiales</taxon>
        <taxon>Symbiodiniaceae</taxon>
        <taxon>Cladocopium</taxon>
    </lineage>
</organism>
<dbReference type="PANTHER" id="PTHR43418:SF4">
    <property type="entry name" value="MULTIFUNCTIONAL TRYPTOPHAN BIOSYNTHESIS PROTEIN"/>
    <property type="match status" value="1"/>
</dbReference>
<evidence type="ECO:0000256" key="4">
    <source>
        <dbReference type="ARBA" id="ARBA00022962"/>
    </source>
</evidence>
<dbReference type="PANTHER" id="PTHR43418">
    <property type="entry name" value="MULTIFUNCTIONAL TRYPTOPHAN BIOSYNTHESIS PROTEIN-RELATED"/>
    <property type="match status" value="1"/>
</dbReference>
<dbReference type="PRINTS" id="PR00097">
    <property type="entry name" value="ANTSNTHASEII"/>
</dbReference>
<evidence type="ECO:0000256" key="3">
    <source>
        <dbReference type="ARBA" id="ARBA00022822"/>
    </source>
</evidence>
<dbReference type="GO" id="GO:0000162">
    <property type="term" value="P:L-tryptophan biosynthetic process"/>
    <property type="evidence" value="ECO:0007669"/>
    <property type="project" value="UniProtKB-KW"/>
</dbReference>
<dbReference type="CDD" id="cd01743">
    <property type="entry name" value="GATase1_Anthranilate_Synthase"/>
    <property type="match status" value="1"/>
</dbReference>
<accession>A0A9P1FUX0</accession>
<dbReference type="NCBIfam" id="TIGR00566">
    <property type="entry name" value="trpG_papA"/>
    <property type="match status" value="1"/>
</dbReference>
<evidence type="ECO:0000256" key="2">
    <source>
        <dbReference type="ARBA" id="ARBA00012266"/>
    </source>
</evidence>
<keyword evidence="3" id="KW-0822">Tryptophan biosynthesis</keyword>
<dbReference type="OrthoDB" id="524799at2759"/>
<dbReference type="GO" id="GO:0005829">
    <property type="term" value="C:cytosol"/>
    <property type="evidence" value="ECO:0007669"/>
    <property type="project" value="TreeGrafter"/>
</dbReference>
<keyword evidence="3" id="KW-0057">Aromatic amino acid biosynthesis</keyword>
<dbReference type="GO" id="GO:0004049">
    <property type="term" value="F:anthranilate synthase activity"/>
    <property type="evidence" value="ECO:0007669"/>
    <property type="project" value="UniProtKB-EC"/>
</dbReference>
<evidence type="ECO:0000313" key="6">
    <source>
        <dbReference type="EMBL" id="CAI3987262.1"/>
    </source>
</evidence>
<keyword evidence="3" id="KW-0028">Amino-acid biosynthesis</keyword>
<dbReference type="Gene3D" id="3.40.50.880">
    <property type="match status" value="1"/>
</dbReference>
<dbReference type="InterPro" id="IPR006221">
    <property type="entry name" value="TrpG/PapA_dom"/>
</dbReference>
<evidence type="ECO:0000256" key="1">
    <source>
        <dbReference type="ARBA" id="ARBA00004873"/>
    </source>
</evidence>